<dbReference type="RefSeq" id="WP_166950388.1">
    <property type="nucleotide sequence ID" value="NZ_JAASQI010000003.1"/>
</dbReference>
<evidence type="ECO:0000256" key="2">
    <source>
        <dbReference type="ARBA" id="ARBA00010072"/>
    </source>
</evidence>
<dbReference type="InterPro" id="IPR010065">
    <property type="entry name" value="AA_ABC_transptr_permease_3TM"/>
</dbReference>
<keyword evidence="4" id="KW-1003">Cell membrane</keyword>
<evidence type="ECO:0000256" key="6">
    <source>
        <dbReference type="ARBA" id="ARBA00022970"/>
    </source>
</evidence>
<name>A0ABX0UXD7_9HYPH</name>
<evidence type="ECO:0000256" key="4">
    <source>
        <dbReference type="ARBA" id="ARBA00022475"/>
    </source>
</evidence>
<feature type="domain" description="ABC transmembrane type-1" evidence="10">
    <location>
        <begin position="21"/>
        <end position="210"/>
    </location>
</feature>
<comment type="subcellular location">
    <subcellularLocation>
        <location evidence="1">Cell inner membrane</location>
        <topology evidence="1">Multi-pass membrane protein</topology>
    </subcellularLocation>
    <subcellularLocation>
        <location evidence="9">Cell membrane</location>
        <topology evidence="9">Multi-pass membrane protein</topology>
    </subcellularLocation>
</comment>
<keyword evidence="6" id="KW-0029">Amino-acid transport</keyword>
<evidence type="ECO:0000259" key="10">
    <source>
        <dbReference type="PROSITE" id="PS50928"/>
    </source>
</evidence>
<feature type="transmembrane region" description="Helical" evidence="9">
    <location>
        <begin position="192"/>
        <end position="209"/>
    </location>
</feature>
<keyword evidence="7 9" id="KW-1133">Transmembrane helix</keyword>
<gene>
    <name evidence="11" type="ORF">FHS82_001437</name>
</gene>
<feature type="transmembrane region" description="Helical" evidence="9">
    <location>
        <begin position="66"/>
        <end position="88"/>
    </location>
</feature>
<keyword evidence="12" id="KW-1185">Reference proteome</keyword>
<dbReference type="SUPFAM" id="SSF161098">
    <property type="entry name" value="MetI-like"/>
    <property type="match status" value="1"/>
</dbReference>
<evidence type="ECO:0000256" key="8">
    <source>
        <dbReference type="ARBA" id="ARBA00023136"/>
    </source>
</evidence>
<dbReference type="Pfam" id="PF00528">
    <property type="entry name" value="BPD_transp_1"/>
    <property type="match status" value="1"/>
</dbReference>
<proteinExistence type="inferred from homology"/>
<dbReference type="EMBL" id="JAASQI010000003">
    <property type="protein sequence ID" value="NIJ57601.1"/>
    <property type="molecule type" value="Genomic_DNA"/>
</dbReference>
<comment type="caution">
    <text evidence="11">The sequence shown here is derived from an EMBL/GenBank/DDBJ whole genome shotgun (WGS) entry which is preliminary data.</text>
</comment>
<dbReference type="Proteomes" id="UP001429580">
    <property type="component" value="Unassembled WGS sequence"/>
</dbReference>
<dbReference type="CDD" id="cd06261">
    <property type="entry name" value="TM_PBP2"/>
    <property type="match status" value="1"/>
</dbReference>
<evidence type="ECO:0000313" key="12">
    <source>
        <dbReference type="Proteomes" id="UP001429580"/>
    </source>
</evidence>
<reference evidence="11 12" key="1">
    <citation type="submission" date="2020-03" db="EMBL/GenBank/DDBJ databases">
        <title>Genomic Encyclopedia of Type Strains, Phase IV (KMG-IV): sequencing the most valuable type-strain genomes for metagenomic binning, comparative biology and taxonomic classification.</title>
        <authorList>
            <person name="Goeker M."/>
        </authorList>
    </citation>
    <scope>NUCLEOTIDE SEQUENCE [LARGE SCALE GENOMIC DNA]</scope>
    <source>
        <strain evidence="11 12">DSM 103870</strain>
    </source>
</reference>
<keyword evidence="5 9" id="KW-0812">Transmembrane</keyword>
<evidence type="ECO:0000313" key="11">
    <source>
        <dbReference type="EMBL" id="NIJ57601.1"/>
    </source>
</evidence>
<dbReference type="InterPro" id="IPR035906">
    <property type="entry name" value="MetI-like_sf"/>
</dbReference>
<evidence type="ECO:0000256" key="3">
    <source>
        <dbReference type="ARBA" id="ARBA00022448"/>
    </source>
</evidence>
<accession>A0ABX0UXD7</accession>
<organism evidence="11 12">
    <name type="scientific">Pseudochelatococcus lubricantis</name>
    <dbReference type="NCBI Taxonomy" id="1538102"/>
    <lineage>
        <taxon>Bacteria</taxon>
        <taxon>Pseudomonadati</taxon>
        <taxon>Pseudomonadota</taxon>
        <taxon>Alphaproteobacteria</taxon>
        <taxon>Hyphomicrobiales</taxon>
        <taxon>Chelatococcaceae</taxon>
        <taxon>Pseudochelatococcus</taxon>
    </lineage>
</organism>
<dbReference type="InterPro" id="IPR043429">
    <property type="entry name" value="ArtM/GltK/GlnP/TcyL/YhdX-like"/>
</dbReference>
<keyword evidence="8 9" id="KW-0472">Membrane</keyword>
<evidence type="ECO:0000256" key="5">
    <source>
        <dbReference type="ARBA" id="ARBA00022692"/>
    </source>
</evidence>
<dbReference type="InterPro" id="IPR000515">
    <property type="entry name" value="MetI-like"/>
</dbReference>
<dbReference type="PROSITE" id="PS50928">
    <property type="entry name" value="ABC_TM1"/>
    <property type="match status" value="1"/>
</dbReference>
<evidence type="ECO:0000256" key="7">
    <source>
        <dbReference type="ARBA" id="ARBA00022989"/>
    </source>
</evidence>
<protein>
    <submittedName>
        <fullName evidence="11">Polar amino acid transport system permease protein</fullName>
    </submittedName>
</protein>
<feature type="transmembrane region" description="Helical" evidence="9">
    <location>
        <begin position="20"/>
        <end position="45"/>
    </location>
</feature>
<dbReference type="PANTHER" id="PTHR30614">
    <property type="entry name" value="MEMBRANE COMPONENT OF AMINO ACID ABC TRANSPORTER"/>
    <property type="match status" value="1"/>
</dbReference>
<sequence length="223" mass="24762">MNYEWDFAPVFRNIDLLVQGAYGTFVLVALSLAVALPLGLVLALLRMSRIPVVGHLAGCYVEIFRSAPAIVLIYWFFFAFPMVVGLRFSPTTAAVLAVGLQSAAFFCEVFRAGIGAVPRGQWEAASALGMRKRTLFVSIILPQAVRNMLPIFLNRLIDVIKTTALASIIAYGEIVYQASQISSRTYRPIETYTVLGGIFFVVIFIISLISRQLERRLQRAHAR</sequence>
<evidence type="ECO:0000256" key="1">
    <source>
        <dbReference type="ARBA" id="ARBA00004429"/>
    </source>
</evidence>
<comment type="similarity">
    <text evidence="2">Belongs to the binding-protein-dependent transport system permease family. HisMQ subfamily.</text>
</comment>
<dbReference type="PANTHER" id="PTHR30614:SF0">
    <property type="entry name" value="L-CYSTINE TRANSPORT SYSTEM PERMEASE PROTEIN TCYL"/>
    <property type="match status" value="1"/>
</dbReference>
<evidence type="ECO:0000256" key="9">
    <source>
        <dbReference type="RuleBase" id="RU363032"/>
    </source>
</evidence>
<dbReference type="NCBIfam" id="TIGR01726">
    <property type="entry name" value="HEQRo_perm_3TM"/>
    <property type="match status" value="1"/>
</dbReference>
<keyword evidence="3 9" id="KW-0813">Transport</keyword>
<dbReference type="Gene3D" id="1.10.3720.10">
    <property type="entry name" value="MetI-like"/>
    <property type="match status" value="1"/>
</dbReference>